<dbReference type="GO" id="GO:0007131">
    <property type="term" value="P:reciprocal meiotic recombination"/>
    <property type="evidence" value="ECO:0007669"/>
    <property type="project" value="TreeGrafter"/>
</dbReference>
<evidence type="ECO:0000256" key="3">
    <source>
        <dbReference type="SAM" id="MobiDB-lite"/>
    </source>
</evidence>
<feature type="compositionally biased region" description="Polar residues" evidence="3">
    <location>
        <begin position="108"/>
        <end position="148"/>
    </location>
</feature>
<dbReference type="GO" id="GO:0003697">
    <property type="term" value="F:single-stranded DNA binding"/>
    <property type="evidence" value="ECO:0007669"/>
    <property type="project" value="TreeGrafter"/>
</dbReference>
<dbReference type="GO" id="GO:0000400">
    <property type="term" value="F:four-way junction DNA binding"/>
    <property type="evidence" value="ECO:0007669"/>
    <property type="project" value="TreeGrafter"/>
</dbReference>
<feature type="region of interest" description="Disordered" evidence="3">
    <location>
        <begin position="776"/>
        <end position="816"/>
    </location>
</feature>
<dbReference type="AlphaFoldDB" id="R9PBC2"/>
<feature type="compositionally biased region" description="Basic and acidic residues" evidence="3">
    <location>
        <begin position="55"/>
        <end position="67"/>
    </location>
</feature>
<evidence type="ECO:0000313" key="4">
    <source>
        <dbReference type="EMBL" id="GAC98708.1"/>
    </source>
</evidence>
<reference evidence="5" key="1">
    <citation type="journal article" date="2013" name="Genome Announc.">
        <title>Draft genome sequence of the basidiomycetous yeast-like fungus Pseudozyma hubeiensis SY62, which produces an abundant amount of the biosurfactant mannosylerythritol lipids.</title>
        <authorList>
            <person name="Konishi M."/>
            <person name="Hatada Y."/>
            <person name="Horiuchi J."/>
        </authorList>
    </citation>
    <scope>NUCLEOTIDE SEQUENCE [LARGE SCALE GENOMIC DNA]</scope>
    <source>
        <strain evidence="5">SY62</strain>
    </source>
</reference>
<dbReference type="GO" id="GO:0000723">
    <property type="term" value="P:telomere maintenance"/>
    <property type="evidence" value="ECO:0007669"/>
    <property type="project" value="TreeGrafter"/>
</dbReference>
<dbReference type="InterPro" id="IPR027417">
    <property type="entry name" value="P-loop_NTPase"/>
</dbReference>
<dbReference type="PANTHER" id="PTHR46457">
    <property type="entry name" value="DNA REPAIR PROTEIN RAD51 HOMOLOG 4"/>
    <property type="match status" value="1"/>
</dbReference>
<accession>R9PBC2</accession>
<feature type="compositionally biased region" description="Low complexity" evidence="3">
    <location>
        <begin position="68"/>
        <end position="88"/>
    </location>
</feature>
<dbReference type="GO" id="GO:0008094">
    <property type="term" value="F:ATP-dependent activity, acting on DNA"/>
    <property type="evidence" value="ECO:0007669"/>
    <property type="project" value="TreeGrafter"/>
</dbReference>
<sequence length="846" mass="91810">MLAVVAPRSPHQRMSPSSSHAFLNGPQSPSTPGPSRFASSQHRLSQMTPAHGSSSHREDAPQHRDGAADTSRTSSSPSPHHAPATLPPMHATPLKTSLRLSHPPPAPSSSFLQHATPQSKRTRFSYTETDSATTTASPLSRTPNSLHNASIGSTDTSSLSASSLSNVRPLSGISLPRPLPATPSRPQRPSPSTSNAPHLIPMPQRSIEDFQRLLPPPQPSTARYSRTDTPQRALLQNIPPQPPMPIQTGNMNAGNYTHPTVPTVETLPSRRSWSLTGFRSFDLDLDRIAQVVQLEQDRLHSADDSAPSDPTRTQPQLEFVDTFGASFCGCQDRGLPSGSILEMLGPPGSGKSSFLLQFAITERLRALRRARESLWIPHGHDEALAPNDAQINHPFTDSSYFSEEFWDAEVATADQVLIIDCEGALTPEKVADAAWTAVIELWASLPGPSDGSDRVESGKSTLQCQRSAMPEDVRRLVAAILTGLHVSRVTSLAGLVALLHSLRPTDELQEGLSKKALPSALPLRTSLILIDSLSYYLRPSGGSGQDRKTAAQVSERVHDLVLRLQKPFEYMPHHEATAEEREAARKHCSDAAEKLCVPTIVFTNQLGIRRGRKESEASGRSSPAGRPSMGTGSSRFSSRNNAGSEGPSTLAPLLNGTRPPQPARLRDERPAFSVALGGPEMWDDEGGTAVMPRHRQQYGGRNAPSQPVSHDRGWPPSFLGQDVWRMLLFRHGTFGHRYAQITSVPPAVQTELSELWTQTKERVNARAQAGAIATSVAAHRASDGQALQEQPEAQESTAQTGASLADSPPEDVADKQDQRILELLRQLQASLFRWRPFQVDSRGLVS</sequence>
<dbReference type="Proteomes" id="UP000014071">
    <property type="component" value="Unassembled WGS sequence"/>
</dbReference>
<dbReference type="EMBL" id="DF238821">
    <property type="protein sequence ID" value="GAC98708.1"/>
    <property type="molecule type" value="Genomic_DNA"/>
</dbReference>
<proteinExistence type="predicted"/>
<feature type="region of interest" description="Disordered" evidence="3">
    <location>
        <begin position="607"/>
        <end position="667"/>
    </location>
</feature>
<organism evidence="4 5">
    <name type="scientific">Pseudozyma hubeiensis (strain SY62)</name>
    <name type="common">Yeast</name>
    <dbReference type="NCBI Taxonomy" id="1305764"/>
    <lineage>
        <taxon>Eukaryota</taxon>
        <taxon>Fungi</taxon>
        <taxon>Dikarya</taxon>
        <taxon>Basidiomycota</taxon>
        <taxon>Ustilaginomycotina</taxon>
        <taxon>Ustilaginomycetes</taxon>
        <taxon>Ustilaginales</taxon>
        <taxon>Ustilaginaceae</taxon>
        <taxon>Pseudozyma</taxon>
    </lineage>
</organism>
<dbReference type="GO" id="GO:0005815">
    <property type="term" value="C:microtubule organizing center"/>
    <property type="evidence" value="ECO:0007669"/>
    <property type="project" value="TreeGrafter"/>
</dbReference>
<dbReference type="GO" id="GO:0042148">
    <property type="term" value="P:DNA strand invasion"/>
    <property type="evidence" value="ECO:0007669"/>
    <property type="project" value="TreeGrafter"/>
</dbReference>
<feature type="compositionally biased region" description="Polar residues" evidence="3">
    <location>
        <begin position="12"/>
        <end position="30"/>
    </location>
</feature>
<evidence type="ECO:0000256" key="1">
    <source>
        <dbReference type="ARBA" id="ARBA00004123"/>
    </source>
</evidence>
<protein>
    <recommendedName>
        <fullName evidence="6">RecA family profile 1 domain-containing protein</fullName>
    </recommendedName>
</protein>
<feature type="region of interest" description="Disordered" evidence="3">
    <location>
        <begin position="1"/>
        <end position="200"/>
    </location>
</feature>
<dbReference type="PANTHER" id="PTHR46457:SF1">
    <property type="entry name" value="DNA REPAIR PROTEIN RAD51 HOMOLOG 4"/>
    <property type="match status" value="1"/>
</dbReference>
<comment type="subcellular location">
    <subcellularLocation>
        <location evidence="1">Nucleus</location>
    </subcellularLocation>
</comment>
<dbReference type="OrthoDB" id="5957327at2759"/>
<keyword evidence="5" id="KW-1185">Reference proteome</keyword>
<dbReference type="RefSeq" id="XP_012192295.1">
    <property type="nucleotide sequence ID" value="XM_012336905.1"/>
</dbReference>
<feature type="compositionally biased region" description="Polar residues" evidence="3">
    <location>
        <begin position="630"/>
        <end position="647"/>
    </location>
</feature>
<feature type="compositionally biased region" description="Polar residues" evidence="3">
    <location>
        <begin position="785"/>
        <end position="802"/>
    </location>
</feature>
<evidence type="ECO:0008006" key="6">
    <source>
        <dbReference type="Google" id="ProtNLM"/>
    </source>
</evidence>
<feature type="compositionally biased region" description="Polar residues" evidence="3">
    <location>
        <begin position="37"/>
        <end position="53"/>
    </location>
</feature>
<dbReference type="STRING" id="1305764.R9PBC2"/>
<name>R9PBC2_PSEHS</name>
<dbReference type="GO" id="GO:0005657">
    <property type="term" value="C:replication fork"/>
    <property type="evidence" value="ECO:0007669"/>
    <property type="project" value="TreeGrafter"/>
</dbReference>
<dbReference type="HOGENOM" id="CLU_336823_0_0_1"/>
<feature type="compositionally biased region" description="Pro residues" evidence="3">
    <location>
        <begin position="177"/>
        <end position="189"/>
    </location>
</feature>
<evidence type="ECO:0000313" key="5">
    <source>
        <dbReference type="Proteomes" id="UP000014071"/>
    </source>
</evidence>
<dbReference type="GO" id="GO:0033063">
    <property type="term" value="C:Rad51B-Rad51C-Rad51D-XRCC2 complex"/>
    <property type="evidence" value="ECO:0007669"/>
    <property type="project" value="TreeGrafter"/>
</dbReference>
<dbReference type="SUPFAM" id="SSF52540">
    <property type="entry name" value="P-loop containing nucleoside triphosphate hydrolases"/>
    <property type="match status" value="1"/>
</dbReference>
<feature type="compositionally biased region" description="Low complexity" evidence="3">
    <location>
        <begin position="149"/>
        <end position="165"/>
    </location>
</feature>
<dbReference type="GO" id="GO:0000724">
    <property type="term" value="P:double-strand break repair via homologous recombination"/>
    <property type="evidence" value="ECO:0007669"/>
    <property type="project" value="TreeGrafter"/>
</dbReference>
<evidence type="ECO:0000256" key="2">
    <source>
        <dbReference type="ARBA" id="ARBA00023242"/>
    </source>
</evidence>
<dbReference type="eggNOG" id="ENOG502RDDD">
    <property type="taxonomic scope" value="Eukaryota"/>
</dbReference>
<dbReference type="Gene3D" id="3.40.50.300">
    <property type="entry name" value="P-loop containing nucleotide triphosphate hydrolases"/>
    <property type="match status" value="1"/>
</dbReference>
<dbReference type="InterPro" id="IPR051988">
    <property type="entry name" value="HRR_RAD51_Paralog"/>
</dbReference>
<keyword evidence="2" id="KW-0539">Nucleus</keyword>
<dbReference type="GeneID" id="24111574"/>
<gene>
    <name evidence="4" type="ORF">PHSY_006302</name>
</gene>